<evidence type="ECO:0008006" key="4">
    <source>
        <dbReference type="Google" id="ProtNLM"/>
    </source>
</evidence>
<dbReference type="EMBL" id="JBHUHT010000011">
    <property type="protein sequence ID" value="MFD2096013.1"/>
    <property type="molecule type" value="Genomic_DNA"/>
</dbReference>
<evidence type="ECO:0000313" key="2">
    <source>
        <dbReference type="EMBL" id="MFD2096013.1"/>
    </source>
</evidence>
<protein>
    <recommendedName>
        <fullName evidence="4">Adhesin domain-containing protein</fullName>
    </recommendedName>
</protein>
<reference evidence="3" key="1">
    <citation type="journal article" date="2019" name="Int. J. Syst. Evol. Microbiol.">
        <title>The Global Catalogue of Microorganisms (GCM) 10K type strain sequencing project: providing services to taxonomists for standard genome sequencing and annotation.</title>
        <authorList>
            <consortium name="The Broad Institute Genomics Platform"/>
            <consortium name="The Broad Institute Genome Sequencing Center for Infectious Disease"/>
            <person name="Wu L."/>
            <person name="Ma J."/>
        </authorList>
    </citation>
    <scope>NUCLEOTIDE SEQUENCE [LARGE SCALE GENOMIC DNA]</scope>
    <source>
        <strain evidence="3">CGMCC 1.10992</strain>
    </source>
</reference>
<gene>
    <name evidence="2" type="ORF">ACFSJ3_08460</name>
</gene>
<feature type="signal peptide" evidence="1">
    <location>
        <begin position="1"/>
        <end position="22"/>
    </location>
</feature>
<name>A0ABW4XNV4_9GAMM</name>
<dbReference type="RefSeq" id="WP_345340936.1">
    <property type="nucleotide sequence ID" value="NZ_BAABLI010000017.1"/>
</dbReference>
<comment type="caution">
    <text evidence="2">The sequence shown here is derived from an EMBL/GenBank/DDBJ whole genome shotgun (WGS) entry which is preliminary data.</text>
</comment>
<proteinExistence type="predicted"/>
<sequence length="212" mass="22546">MHMLLPTTFIISSLLVSTQALADDASRSFEQSLALENVHTVEVDVHVGEIQILPSDSNTLSYELTVTERDDWFASALADASMEVTNEGGVLTISLAQDAYQEEWIVYLPASVSLNLNVGVGEAELSSLQQDTDVNIGVGGLDVTLPIAAFAKVEGITGVGDVSIKAQGENIREESHLVGKESRWFKADGKGYAFSANVGVGSADITLESNSI</sequence>
<keyword evidence="3" id="KW-1185">Reference proteome</keyword>
<feature type="chain" id="PRO_5047030562" description="Adhesin domain-containing protein" evidence="1">
    <location>
        <begin position="23"/>
        <end position="212"/>
    </location>
</feature>
<evidence type="ECO:0000256" key="1">
    <source>
        <dbReference type="SAM" id="SignalP"/>
    </source>
</evidence>
<dbReference type="Proteomes" id="UP001597380">
    <property type="component" value="Unassembled WGS sequence"/>
</dbReference>
<organism evidence="2 3">
    <name type="scientific">Corallincola platygyrae</name>
    <dbReference type="NCBI Taxonomy" id="1193278"/>
    <lineage>
        <taxon>Bacteria</taxon>
        <taxon>Pseudomonadati</taxon>
        <taxon>Pseudomonadota</taxon>
        <taxon>Gammaproteobacteria</taxon>
        <taxon>Alteromonadales</taxon>
        <taxon>Psychromonadaceae</taxon>
        <taxon>Corallincola</taxon>
    </lineage>
</organism>
<accession>A0ABW4XNV4</accession>
<evidence type="ECO:0000313" key="3">
    <source>
        <dbReference type="Proteomes" id="UP001597380"/>
    </source>
</evidence>
<keyword evidence="1" id="KW-0732">Signal</keyword>